<dbReference type="AlphaFoldDB" id="A0A927NDZ3"/>
<evidence type="ECO:0000313" key="1">
    <source>
        <dbReference type="EMBL" id="MBE1613120.1"/>
    </source>
</evidence>
<evidence type="ECO:0000313" key="2">
    <source>
        <dbReference type="Proteomes" id="UP000638648"/>
    </source>
</evidence>
<sequence length="67" mass="7084">MTHHRAGEIVQPLRLPEGPEIHAAWAATIRGEATNESPPAAGIAVAELSEAIYESARQGQTVRVGGR</sequence>
<dbReference type="EMBL" id="JADBEM010000001">
    <property type="protein sequence ID" value="MBE1613120.1"/>
    <property type="molecule type" value="Genomic_DNA"/>
</dbReference>
<dbReference type="Proteomes" id="UP000638648">
    <property type="component" value="Unassembled WGS sequence"/>
</dbReference>
<protein>
    <submittedName>
        <fullName evidence="1">Dehydrogenase</fullName>
    </submittedName>
</protein>
<gene>
    <name evidence="1" type="ORF">HEB94_009968</name>
</gene>
<proteinExistence type="predicted"/>
<comment type="caution">
    <text evidence="1">The sequence shown here is derived from an EMBL/GenBank/DDBJ whole genome shotgun (WGS) entry which is preliminary data.</text>
</comment>
<dbReference type="RefSeq" id="WP_202896948.1">
    <property type="nucleotide sequence ID" value="NZ_BAABJL010000070.1"/>
</dbReference>
<keyword evidence="2" id="KW-1185">Reference proteome</keyword>
<name>A0A927NDZ3_9ACTN</name>
<reference evidence="1" key="1">
    <citation type="submission" date="2020-10" db="EMBL/GenBank/DDBJ databases">
        <title>Sequencing the genomes of 1000 actinobacteria strains.</title>
        <authorList>
            <person name="Klenk H.-P."/>
        </authorList>
    </citation>
    <scope>NUCLEOTIDE SEQUENCE</scope>
    <source>
        <strain evidence="1">DSM 45354</strain>
    </source>
</reference>
<accession>A0A927NDZ3</accession>
<dbReference type="Gene3D" id="3.30.360.10">
    <property type="entry name" value="Dihydrodipicolinate Reductase, domain 2"/>
    <property type="match status" value="1"/>
</dbReference>
<organism evidence="1 2">
    <name type="scientific">Actinopolymorpha pittospori</name>
    <dbReference type="NCBI Taxonomy" id="648752"/>
    <lineage>
        <taxon>Bacteria</taxon>
        <taxon>Bacillati</taxon>
        <taxon>Actinomycetota</taxon>
        <taxon>Actinomycetes</taxon>
        <taxon>Propionibacteriales</taxon>
        <taxon>Actinopolymorphaceae</taxon>
        <taxon>Actinopolymorpha</taxon>
    </lineage>
</organism>